<dbReference type="EMBL" id="BGZK01000395">
    <property type="protein sequence ID" value="GBP41228.1"/>
    <property type="molecule type" value="Genomic_DNA"/>
</dbReference>
<name>A0A4C1VQ27_EUMVA</name>
<evidence type="ECO:0000313" key="1">
    <source>
        <dbReference type="EMBL" id="GBP41228.1"/>
    </source>
</evidence>
<dbReference type="OrthoDB" id="10017160at2759"/>
<comment type="caution">
    <text evidence="1">The sequence shown here is derived from an EMBL/GenBank/DDBJ whole genome shotgun (WGS) entry which is preliminary data.</text>
</comment>
<dbReference type="AlphaFoldDB" id="A0A4C1VQ27"/>
<organism evidence="1 2">
    <name type="scientific">Eumeta variegata</name>
    <name type="common">Bagworm moth</name>
    <name type="synonym">Eumeta japonica</name>
    <dbReference type="NCBI Taxonomy" id="151549"/>
    <lineage>
        <taxon>Eukaryota</taxon>
        <taxon>Metazoa</taxon>
        <taxon>Ecdysozoa</taxon>
        <taxon>Arthropoda</taxon>
        <taxon>Hexapoda</taxon>
        <taxon>Insecta</taxon>
        <taxon>Pterygota</taxon>
        <taxon>Neoptera</taxon>
        <taxon>Endopterygota</taxon>
        <taxon>Lepidoptera</taxon>
        <taxon>Glossata</taxon>
        <taxon>Ditrysia</taxon>
        <taxon>Tineoidea</taxon>
        <taxon>Psychidae</taxon>
        <taxon>Oiketicinae</taxon>
        <taxon>Eumeta</taxon>
    </lineage>
</organism>
<sequence>MIKTQARSRRIRAALCRVRRSEIKNPAKCAANARVRSSASLRLAFHNEGSSLAAVCNWIDEFKRSRTDLTDGLREGRPSTATSEDYIICTSLCSS</sequence>
<dbReference type="Proteomes" id="UP000299102">
    <property type="component" value="Unassembled WGS sequence"/>
</dbReference>
<proteinExistence type="predicted"/>
<gene>
    <name evidence="1" type="ORF">EVAR_30666_1</name>
</gene>
<protein>
    <submittedName>
        <fullName evidence="1">Uncharacterized protein</fullName>
    </submittedName>
</protein>
<reference evidence="1 2" key="1">
    <citation type="journal article" date="2019" name="Commun. Biol.">
        <title>The bagworm genome reveals a unique fibroin gene that provides high tensile strength.</title>
        <authorList>
            <person name="Kono N."/>
            <person name="Nakamura H."/>
            <person name="Ohtoshi R."/>
            <person name="Tomita M."/>
            <person name="Numata K."/>
            <person name="Arakawa K."/>
        </authorList>
    </citation>
    <scope>NUCLEOTIDE SEQUENCE [LARGE SCALE GENOMIC DNA]</scope>
</reference>
<accession>A0A4C1VQ27</accession>
<keyword evidence="2" id="KW-1185">Reference proteome</keyword>
<evidence type="ECO:0000313" key="2">
    <source>
        <dbReference type="Proteomes" id="UP000299102"/>
    </source>
</evidence>